<keyword evidence="4" id="KW-1185">Reference proteome</keyword>
<dbReference type="AlphaFoldDB" id="A0AAD8M4P3"/>
<evidence type="ECO:0000259" key="2">
    <source>
        <dbReference type="SMART" id="SM00768"/>
    </source>
</evidence>
<comment type="caution">
    <text evidence="3">The sequence shown here is derived from an EMBL/GenBank/DDBJ whole genome shotgun (WGS) entry which is preliminary data.</text>
</comment>
<accession>A0AAD8M4P3</accession>
<proteinExistence type="predicted"/>
<evidence type="ECO:0000313" key="4">
    <source>
        <dbReference type="Proteomes" id="UP001237642"/>
    </source>
</evidence>
<dbReference type="SMART" id="SM00768">
    <property type="entry name" value="X8"/>
    <property type="match status" value="1"/>
</dbReference>
<sequence length="195" mass="21831">MYTRTFVLESKIIIITGSPFQRKALGDRGTFGAEEFGNAVKLRRASIGMVDHIFVNTSVGLAITQFDPNTLQELVQAIVTSPFGMYPFIQEERLLAIMSPYILKPPVWCVASPSATDDQLQAFIDFACGKIEACRYIQPGAVCYEPNTLRNHGSFILDSYWAVFNVCDPVGVITYTDPSYDPCYFPRRLVQRALP</sequence>
<dbReference type="EMBL" id="JAUIZM010000010">
    <property type="protein sequence ID" value="KAK1359402.1"/>
    <property type="molecule type" value="Genomic_DNA"/>
</dbReference>
<dbReference type="GO" id="GO:0009506">
    <property type="term" value="C:plasmodesma"/>
    <property type="evidence" value="ECO:0007669"/>
    <property type="project" value="UniProtKB-ARBA"/>
</dbReference>
<organism evidence="3 4">
    <name type="scientific">Heracleum sosnowskyi</name>
    <dbReference type="NCBI Taxonomy" id="360622"/>
    <lineage>
        <taxon>Eukaryota</taxon>
        <taxon>Viridiplantae</taxon>
        <taxon>Streptophyta</taxon>
        <taxon>Embryophyta</taxon>
        <taxon>Tracheophyta</taxon>
        <taxon>Spermatophyta</taxon>
        <taxon>Magnoliopsida</taxon>
        <taxon>eudicotyledons</taxon>
        <taxon>Gunneridae</taxon>
        <taxon>Pentapetalae</taxon>
        <taxon>asterids</taxon>
        <taxon>campanulids</taxon>
        <taxon>Apiales</taxon>
        <taxon>Apiaceae</taxon>
        <taxon>Apioideae</taxon>
        <taxon>apioid superclade</taxon>
        <taxon>Tordylieae</taxon>
        <taxon>Tordyliinae</taxon>
        <taxon>Heracleum</taxon>
    </lineage>
</organism>
<reference evidence="3" key="1">
    <citation type="submission" date="2023-02" db="EMBL/GenBank/DDBJ databases">
        <title>Genome of toxic invasive species Heracleum sosnowskyi carries increased number of genes despite the absence of recent whole-genome duplications.</title>
        <authorList>
            <person name="Schelkunov M."/>
            <person name="Shtratnikova V."/>
            <person name="Makarenko M."/>
            <person name="Klepikova A."/>
            <person name="Omelchenko D."/>
            <person name="Novikova G."/>
            <person name="Obukhova E."/>
            <person name="Bogdanov V."/>
            <person name="Penin A."/>
            <person name="Logacheva M."/>
        </authorList>
    </citation>
    <scope>NUCLEOTIDE SEQUENCE</scope>
    <source>
        <strain evidence="3">Hsosn_3</strain>
        <tissue evidence="3">Leaf</tissue>
    </source>
</reference>
<gene>
    <name evidence="3" type="ORF">POM88_043876</name>
</gene>
<dbReference type="Proteomes" id="UP001237642">
    <property type="component" value="Unassembled WGS sequence"/>
</dbReference>
<evidence type="ECO:0000313" key="3">
    <source>
        <dbReference type="EMBL" id="KAK1359402.1"/>
    </source>
</evidence>
<dbReference type="InterPro" id="IPR044788">
    <property type="entry name" value="X8_dom_prot"/>
</dbReference>
<dbReference type="Pfam" id="PF07983">
    <property type="entry name" value="X8"/>
    <property type="match status" value="1"/>
</dbReference>
<name>A0AAD8M4P3_9APIA</name>
<dbReference type="InterPro" id="IPR036191">
    <property type="entry name" value="RRF_sf"/>
</dbReference>
<dbReference type="PANTHER" id="PTHR31044">
    <property type="entry name" value="BETA-1,3 GLUCANASE"/>
    <property type="match status" value="1"/>
</dbReference>
<protein>
    <recommendedName>
        <fullName evidence="2">X8 domain-containing protein</fullName>
    </recommendedName>
</protein>
<keyword evidence="1" id="KW-0732">Signal</keyword>
<feature type="domain" description="X8" evidence="2">
    <location>
        <begin position="107"/>
        <end position="185"/>
    </location>
</feature>
<dbReference type="InterPro" id="IPR012946">
    <property type="entry name" value="X8"/>
</dbReference>
<reference evidence="3" key="2">
    <citation type="submission" date="2023-05" db="EMBL/GenBank/DDBJ databases">
        <authorList>
            <person name="Schelkunov M.I."/>
        </authorList>
    </citation>
    <scope>NUCLEOTIDE SEQUENCE</scope>
    <source>
        <strain evidence="3">Hsosn_3</strain>
        <tissue evidence="3">Leaf</tissue>
    </source>
</reference>
<dbReference type="SUPFAM" id="SSF55194">
    <property type="entry name" value="Ribosome recycling factor, RRF"/>
    <property type="match status" value="1"/>
</dbReference>
<dbReference type="PANTHER" id="PTHR31044:SF52">
    <property type="entry name" value="OS01G0631500 PROTEIN"/>
    <property type="match status" value="1"/>
</dbReference>
<evidence type="ECO:0000256" key="1">
    <source>
        <dbReference type="ARBA" id="ARBA00022729"/>
    </source>
</evidence>